<evidence type="ECO:0000313" key="2">
    <source>
        <dbReference type="EMBL" id="AQT67951.1"/>
    </source>
</evidence>
<dbReference type="STRING" id="1936003.STSP2_01103"/>
<keyword evidence="1" id="KW-0472">Membrane</keyword>
<accession>A0A1U9NJ56</accession>
<dbReference type="Proteomes" id="UP000189674">
    <property type="component" value="Chromosome"/>
</dbReference>
<feature type="transmembrane region" description="Helical" evidence="1">
    <location>
        <begin position="17"/>
        <end position="36"/>
    </location>
</feature>
<keyword evidence="3" id="KW-1185">Reference proteome</keyword>
<keyword evidence="1" id="KW-0812">Transmembrane</keyword>
<evidence type="ECO:0000256" key="1">
    <source>
        <dbReference type="SAM" id="Phobius"/>
    </source>
</evidence>
<dbReference type="AlphaFoldDB" id="A0A1U9NJ56"/>
<dbReference type="OrthoDB" id="9852185at2"/>
<dbReference type="KEGG" id="alus:STSP2_01103"/>
<organism evidence="2 3">
    <name type="scientific">Anaerohalosphaera lusitana</name>
    <dbReference type="NCBI Taxonomy" id="1936003"/>
    <lineage>
        <taxon>Bacteria</taxon>
        <taxon>Pseudomonadati</taxon>
        <taxon>Planctomycetota</taxon>
        <taxon>Phycisphaerae</taxon>
        <taxon>Sedimentisphaerales</taxon>
        <taxon>Anaerohalosphaeraceae</taxon>
        <taxon>Anaerohalosphaera</taxon>
    </lineage>
</organism>
<dbReference type="EMBL" id="CP019791">
    <property type="protein sequence ID" value="AQT67951.1"/>
    <property type="molecule type" value="Genomic_DNA"/>
</dbReference>
<keyword evidence="1" id="KW-1133">Transmembrane helix</keyword>
<protein>
    <submittedName>
        <fullName evidence="2">Uncharacterized protein</fullName>
    </submittedName>
</protein>
<reference evidence="3" key="1">
    <citation type="submission" date="2017-02" db="EMBL/GenBank/DDBJ databases">
        <title>Comparative genomics and description of representatives of a novel lineage of planctomycetes thriving in anoxic sediments.</title>
        <authorList>
            <person name="Spring S."/>
            <person name="Bunk B."/>
            <person name="Sproer C."/>
        </authorList>
    </citation>
    <scope>NUCLEOTIDE SEQUENCE [LARGE SCALE GENOMIC DNA]</scope>
    <source>
        <strain evidence="3">ST-NAGAB-D1</strain>
    </source>
</reference>
<gene>
    <name evidence="2" type="ORF">STSP2_01103</name>
</gene>
<dbReference type="RefSeq" id="WP_146660551.1">
    <property type="nucleotide sequence ID" value="NZ_CP019791.1"/>
</dbReference>
<proteinExistence type="predicted"/>
<sequence>MDISNVMEMIWRFCNSSFGFAAVWAATVGFFLWLGSRYNPFELKWKKYEGSIITAIRLAEKQIPDDTDNAGMRKLDWALRFVLQAYAKANGSQPSQTTIEQLKEGIQIKHNELAVAGALDK</sequence>
<name>A0A1U9NJ56_9BACT</name>
<evidence type="ECO:0000313" key="3">
    <source>
        <dbReference type="Proteomes" id="UP000189674"/>
    </source>
</evidence>